<evidence type="ECO:0000313" key="2">
    <source>
        <dbReference type="Proteomes" id="UP001054945"/>
    </source>
</evidence>
<dbReference type="Proteomes" id="UP001054945">
    <property type="component" value="Unassembled WGS sequence"/>
</dbReference>
<evidence type="ECO:0000313" key="1">
    <source>
        <dbReference type="EMBL" id="GIZ05367.1"/>
    </source>
</evidence>
<name>A0AAV4YDS9_CAEEX</name>
<comment type="caution">
    <text evidence="1">The sequence shown here is derived from an EMBL/GenBank/DDBJ whole genome shotgun (WGS) entry which is preliminary data.</text>
</comment>
<reference evidence="1 2" key="1">
    <citation type="submission" date="2021-06" db="EMBL/GenBank/DDBJ databases">
        <title>Caerostris extrusa draft genome.</title>
        <authorList>
            <person name="Kono N."/>
            <person name="Arakawa K."/>
        </authorList>
    </citation>
    <scope>NUCLEOTIDE SEQUENCE [LARGE SCALE GENOMIC DNA]</scope>
</reference>
<dbReference type="EMBL" id="BPLR01019300">
    <property type="protein sequence ID" value="GIZ05367.1"/>
    <property type="molecule type" value="Genomic_DNA"/>
</dbReference>
<sequence>MQNIFFFLSHLKPISSHGLGGLLAGTTERIVWSTKIHTRSHSAIQVPETEYNTKDNSNECTDALLLNYLTEEFMLFNQTTLCKAANDKSRLEELAKECSNIANEDHRSQRYATTARDRCAV</sequence>
<dbReference type="AlphaFoldDB" id="A0AAV4YDS9"/>
<protein>
    <submittedName>
        <fullName evidence="1">Uncharacterized protein</fullName>
    </submittedName>
</protein>
<keyword evidence="2" id="KW-1185">Reference proteome</keyword>
<proteinExistence type="predicted"/>
<gene>
    <name evidence="1" type="ORF">CEXT_509511</name>
</gene>
<accession>A0AAV4YDS9</accession>
<organism evidence="1 2">
    <name type="scientific">Caerostris extrusa</name>
    <name type="common">Bark spider</name>
    <name type="synonym">Caerostris bankana</name>
    <dbReference type="NCBI Taxonomy" id="172846"/>
    <lineage>
        <taxon>Eukaryota</taxon>
        <taxon>Metazoa</taxon>
        <taxon>Ecdysozoa</taxon>
        <taxon>Arthropoda</taxon>
        <taxon>Chelicerata</taxon>
        <taxon>Arachnida</taxon>
        <taxon>Araneae</taxon>
        <taxon>Araneomorphae</taxon>
        <taxon>Entelegynae</taxon>
        <taxon>Araneoidea</taxon>
        <taxon>Araneidae</taxon>
        <taxon>Caerostris</taxon>
    </lineage>
</organism>